<name>A0A542ZUT6_RARFA</name>
<accession>A0A542ZUT6</accession>
<dbReference type="EMBL" id="VFOS01000001">
    <property type="protein sequence ID" value="TQL64081.1"/>
    <property type="molecule type" value="Genomic_DNA"/>
</dbReference>
<protein>
    <recommendedName>
        <fullName evidence="8">Probable DNA 3'-5' helicase RecG</fullName>
    </recommendedName>
</protein>
<dbReference type="InterPro" id="IPR014001">
    <property type="entry name" value="Helicase_ATP-bd"/>
</dbReference>
<dbReference type="Pfam" id="PF19833">
    <property type="entry name" value="RecG_dom3_C"/>
    <property type="match status" value="1"/>
</dbReference>
<feature type="region of interest" description="Disordered" evidence="9">
    <location>
        <begin position="532"/>
        <end position="556"/>
    </location>
</feature>
<comment type="caution">
    <text evidence="12">The sequence shown here is derived from an EMBL/GenBank/DDBJ whole genome shotgun (WGS) entry which is preliminary data.</text>
</comment>
<dbReference type="AlphaFoldDB" id="A0A542ZUT6"/>
<feature type="domain" description="Helicase ATP-binding" evidence="10">
    <location>
        <begin position="309"/>
        <end position="482"/>
    </location>
</feature>
<dbReference type="InterPro" id="IPR012340">
    <property type="entry name" value="NA-bd_OB-fold"/>
</dbReference>
<dbReference type="GO" id="GO:0016787">
    <property type="term" value="F:hydrolase activity"/>
    <property type="evidence" value="ECO:0007669"/>
    <property type="project" value="UniProtKB-KW"/>
</dbReference>
<dbReference type="GO" id="GO:0004420">
    <property type="term" value="F:hydroxymethylglutaryl-CoA reductase (NADPH) activity"/>
    <property type="evidence" value="ECO:0007669"/>
    <property type="project" value="InterPro"/>
</dbReference>
<gene>
    <name evidence="12" type="ORF">FB461_0566</name>
</gene>
<keyword evidence="4 12" id="KW-0347">Helicase</keyword>
<dbReference type="GO" id="GO:0006281">
    <property type="term" value="P:DNA repair"/>
    <property type="evidence" value="ECO:0007669"/>
    <property type="project" value="UniProtKB-KW"/>
</dbReference>
<dbReference type="Pfam" id="PF00270">
    <property type="entry name" value="DEAD"/>
    <property type="match status" value="1"/>
</dbReference>
<dbReference type="PANTHER" id="PTHR47964">
    <property type="entry name" value="ATP-DEPENDENT DNA HELICASE HOMOLOG RECG, CHLOROPLASTIC"/>
    <property type="match status" value="1"/>
</dbReference>
<evidence type="ECO:0000313" key="13">
    <source>
        <dbReference type="Proteomes" id="UP000315389"/>
    </source>
</evidence>
<dbReference type="Pfam" id="PF17191">
    <property type="entry name" value="RecG_wedge"/>
    <property type="match status" value="1"/>
</dbReference>
<dbReference type="GO" id="GO:0005524">
    <property type="term" value="F:ATP binding"/>
    <property type="evidence" value="ECO:0007669"/>
    <property type="project" value="UniProtKB-KW"/>
</dbReference>
<evidence type="ECO:0000256" key="2">
    <source>
        <dbReference type="ARBA" id="ARBA00022763"/>
    </source>
</evidence>
<dbReference type="InterPro" id="IPR047112">
    <property type="entry name" value="RecG/Mfd"/>
</dbReference>
<dbReference type="PANTHER" id="PTHR47964:SF1">
    <property type="entry name" value="ATP-DEPENDENT DNA HELICASE HOMOLOG RECG, CHLOROPLASTIC"/>
    <property type="match status" value="1"/>
</dbReference>
<dbReference type="Gene3D" id="3.40.50.300">
    <property type="entry name" value="P-loop containing nucleotide triphosphate hydrolases"/>
    <property type="match status" value="2"/>
</dbReference>
<keyword evidence="5" id="KW-0067">ATP-binding</keyword>
<evidence type="ECO:0000259" key="11">
    <source>
        <dbReference type="PROSITE" id="PS51194"/>
    </source>
</evidence>
<dbReference type="InterPro" id="IPR001650">
    <property type="entry name" value="Helicase_C-like"/>
</dbReference>
<evidence type="ECO:0000256" key="1">
    <source>
        <dbReference type="ARBA" id="ARBA00022741"/>
    </source>
</evidence>
<dbReference type="InterPro" id="IPR045562">
    <property type="entry name" value="RecG_dom3_C"/>
</dbReference>
<keyword evidence="2" id="KW-0227">DNA damage</keyword>
<dbReference type="InterPro" id="IPR027417">
    <property type="entry name" value="P-loop_NTPase"/>
</dbReference>
<dbReference type="InterPro" id="IPR033454">
    <property type="entry name" value="RecG_wedge"/>
</dbReference>
<feature type="compositionally biased region" description="Acidic residues" evidence="9">
    <location>
        <begin position="532"/>
        <end position="548"/>
    </location>
</feature>
<dbReference type="RefSeq" id="WP_246045978.1">
    <property type="nucleotide sequence ID" value="NZ_BAAASV010000003.1"/>
</dbReference>
<evidence type="ECO:0000256" key="4">
    <source>
        <dbReference type="ARBA" id="ARBA00022806"/>
    </source>
</evidence>
<dbReference type="SUPFAM" id="SSF52540">
    <property type="entry name" value="P-loop containing nucleoside triphosphate hydrolases"/>
    <property type="match status" value="2"/>
</dbReference>
<dbReference type="PROSITE" id="PS51192">
    <property type="entry name" value="HELICASE_ATP_BIND_1"/>
    <property type="match status" value="1"/>
</dbReference>
<keyword evidence="1" id="KW-0547">Nucleotide-binding</keyword>
<dbReference type="InterPro" id="IPR002202">
    <property type="entry name" value="HMG_CoA_Rdtase"/>
</dbReference>
<dbReference type="GO" id="GO:0003678">
    <property type="term" value="F:DNA helicase activity"/>
    <property type="evidence" value="ECO:0007669"/>
    <property type="project" value="TreeGrafter"/>
</dbReference>
<dbReference type="Proteomes" id="UP000315389">
    <property type="component" value="Unassembled WGS sequence"/>
</dbReference>
<dbReference type="PROSITE" id="PS51194">
    <property type="entry name" value="HELICASE_CTER"/>
    <property type="match status" value="1"/>
</dbReference>
<evidence type="ECO:0000256" key="8">
    <source>
        <dbReference type="ARBA" id="ARBA00049819"/>
    </source>
</evidence>
<evidence type="ECO:0000256" key="9">
    <source>
        <dbReference type="SAM" id="MobiDB-lite"/>
    </source>
</evidence>
<dbReference type="InterPro" id="IPR011545">
    <property type="entry name" value="DEAD/DEAH_box_helicase_dom"/>
</dbReference>
<evidence type="ECO:0000256" key="5">
    <source>
        <dbReference type="ARBA" id="ARBA00022840"/>
    </source>
</evidence>
<dbReference type="SUPFAM" id="SSF50249">
    <property type="entry name" value="Nucleic acid-binding proteins"/>
    <property type="match status" value="1"/>
</dbReference>
<dbReference type="Gene3D" id="2.40.50.140">
    <property type="entry name" value="Nucleic acid-binding proteins"/>
    <property type="match status" value="1"/>
</dbReference>
<dbReference type="PROSITE" id="PS50065">
    <property type="entry name" value="HMG_COA_REDUCTASE_4"/>
    <property type="match status" value="1"/>
</dbReference>
<reference evidence="12 13" key="1">
    <citation type="submission" date="2019-06" db="EMBL/GenBank/DDBJ databases">
        <title>Sequencing the genomes of 1000 actinobacteria strains.</title>
        <authorList>
            <person name="Klenk H.-P."/>
        </authorList>
    </citation>
    <scope>NUCLEOTIDE SEQUENCE [LARGE SCALE GENOMIC DNA]</scope>
    <source>
        <strain evidence="12 13">DSM 4813</strain>
    </source>
</reference>
<keyword evidence="6" id="KW-0238">DNA-binding</keyword>
<sequence length="758" mass="81201">MNSSLVPYLDLPVAKVVRPPDPTSDAEKQRAGLIAQTIKALPAMGIDTVRDLVYYFPRNYLDSATLTSFLELTQSDEDVTLIARVLTLTQRRTYNGDKILTNVEIGDAQGGRLSATFFAKSQAGARYLERMLRPGTQAIFSGKIREYRGREQLSNPDYELLDVGTDYGQESIARAGDLLAVYRGRGKASSRGIRTVLREVLTELPDVDEFDPIDPAIRAERKLLGLTDALRAIHRPASAADYASARGRFRYEEALVLQTELARRRAAARSHAGRARPGRGDGILAEFDSRLPFALTGSQVAVGETLAEEIASDTPMLRLLQGDVGAGKTVVALRAMLQVVDAGGQAALLAPTEVLAAQHARSITEMLGDLGEGGTLSAAPNATKVTLLTGSLGAAARKQALLDAASGMAGIVVGTHALLSDIVQFADLGLVVVDEQHRFGVEQRDVLRGRAKVMPHTLVMTATPIPRTVAMTVFGDLEVSTLTDTPARLHARSTHVVPEANERWFARVWERLGDEVRRGHRGFVVCSRISDEAQEDEATADVEPDESGGAEGPPRHLHTTLETAAMLSEQPALAGARIGVLHGRMAPEAKDAAMAAFASGEIDVLVSTTVIEVGVNVPEATIMVVLDADRFGISQLHQLRGRVGRGADAGICLLVSPADPLSVAGQRLSALAESDDGFELANIDLRLRREGDVLGAGQSGYSSSLKLLRVIDDADLIARARDDADRIVAVDPSLAGHRMLAGAIAEMLAGREEFIERT</sequence>
<keyword evidence="3" id="KW-0378">Hydrolase</keyword>
<organism evidence="12 13">
    <name type="scientific">Rarobacter faecitabidus</name>
    <dbReference type="NCBI Taxonomy" id="13243"/>
    <lineage>
        <taxon>Bacteria</taxon>
        <taxon>Bacillati</taxon>
        <taxon>Actinomycetota</taxon>
        <taxon>Actinomycetes</taxon>
        <taxon>Micrococcales</taxon>
        <taxon>Rarobacteraceae</taxon>
        <taxon>Rarobacter</taxon>
    </lineage>
</organism>
<dbReference type="GO" id="GO:0003677">
    <property type="term" value="F:DNA binding"/>
    <property type="evidence" value="ECO:0007669"/>
    <property type="project" value="UniProtKB-KW"/>
</dbReference>
<keyword evidence="13" id="KW-1185">Reference proteome</keyword>
<dbReference type="SMART" id="SM00490">
    <property type="entry name" value="HELICc"/>
    <property type="match status" value="1"/>
</dbReference>
<dbReference type="SMART" id="SM00487">
    <property type="entry name" value="DEXDc"/>
    <property type="match status" value="1"/>
</dbReference>
<dbReference type="Pfam" id="PF00271">
    <property type="entry name" value="Helicase_C"/>
    <property type="match status" value="1"/>
</dbReference>
<evidence type="ECO:0000313" key="12">
    <source>
        <dbReference type="EMBL" id="TQL64081.1"/>
    </source>
</evidence>
<evidence type="ECO:0000259" key="10">
    <source>
        <dbReference type="PROSITE" id="PS51192"/>
    </source>
</evidence>
<evidence type="ECO:0000256" key="7">
    <source>
        <dbReference type="ARBA" id="ARBA00023204"/>
    </source>
</evidence>
<keyword evidence="7" id="KW-0234">DNA repair</keyword>
<dbReference type="CDD" id="cd04488">
    <property type="entry name" value="RecG_wedge_OBF"/>
    <property type="match status" value="1"/>
</dbReference>
<dbReference type="GO" id="GO:0015936">
    <property type="term" value="P:coenzyme A metabolic process"/>
    <property type="evidence" value="ECO:0007669"/>
    <property type="project" value="InterPro"/>
</dbReference>
<proteinExistence type="predicted"/>
<evidence type="ECO:0000256" key="3">
    <source>
        <dbReference type="ARBA" id="ARBA00022801"/>
    </source>
</evidence>
<feature type="domain" description="Helicase C-terminal" evidence="11">
    <location>
        <begin position="534"/>
        <end position="686"/>
    </location>
</feature>
<evidence type="ECO:0000256" key="6">
    <source>
        <dbReference type="ARBA" id="ARBA00023125"/>
    </source>
</evidence>